<sequence>MEMGDITKVRVAGEGTLTAEQTHAPITPYANEKITHALDEDRISAHDMEKEGGIYEVTSLGSDSDTPSNLVPFPELPGDLPEDHQFTFRAVAIGCCLGAVVSASNIYLGLKTGWTFGPSLFGSILGFAILKPLSEKAPVWLGGGYFGPKENVCCQTAATSAGGLGIIFVGAIPAMYQLNLLSSNPEKDIGKLITFTACTAYYGLFFAIALRKFYILKLKLIFPSPTAVAYVVRALHAGGKNAQVAAKKKAMVLAFSFTGAALWRIVSQYAPGIMWDWHIFYWFWEAQHWNVMIAAESWSWWFELTPAFLGAGILSGLNASLSFFGGSVLAWGLIGPLTIHYGATFGKPILPSEKGATPIKGYMNYNSLSLKDPVHKPSPRYYNLWIGVMVMLCASFAEIGMNAPLLYRGMRRAVLDNLERIPATREYATKHISNEEQAIPDPSPRSQLVPAWMWSGGVLLSIFFSCLVLGLQFHINVGITILSVILAFCFSFIAAQSSGATDINPVSTCGKSSQLVLGGVTQGQGIHGAHAQRINMTGGVVSAGAAAQSVDMLGDLRTGYLLGASPRVQFYAQAVGSFFSVFLCTGFFILFAKAYPCIIDAEADTCQFGIPSVSAWVAIAKAVTGTDFPIPQSSAITALVFGLFSVGLVVAKYKFIHPDKHYLIPNMNAVGLAFTLPQTFYSTAMAVGAIASYLWLKKAPKSWNDYAYSLAAGLSAGEGIGGVVNALFQVAGISGTDYGSAIGCPGLEYCG</sequence>
<dbReference type="NCBIfam" id="TIGR00728">
    <property type="entry name" value="OPT_sfam"/>
    <property type="match status" value="1"/>
</dbReference>
<keyword evidence="6 7" id="KW-0472">Membrane</keyword>
<accession>R4XAH5</accession>
<feature type="transmembrane region" description="Helical" evidence="7">
    <location>
        <begin position="151"/>
        <end position="172"/>
    </location>
</feature>
<keyword evidence="4 7" id="KW-0812">Transmembrane</keyword>
<dbReference type="AlphaFoldDB" id="R4XAH5"/>
<keyword evidence="5 7" id="KW-1133">Transmembrane helix</keyword>
<dbReference type="STRING" id="1097556.R4XAH5"/>
<comment type="similarity">
    <text evidence="2">Belongs to the oligopeptide OPT transporter family.</text>
</comment>
<feature type="transmembrane region" description="Helical" evidence="7">
    <location>
        <begin position="250"/>
        <end position="266"/>
    </location>
</feature>
<comment type="subcellular location">
    <subcellularLocation>
        <location evidence="1">Membrane</location>
        <topology evidence="1">Multi-pass membrane protein</topology>
    </subcellularLocation>
</comment>
<feature type="transmembrane region" description="Helical" evidence="7">
    <location>
        <begin position="192"/>
        <end position="210"/>
    </location>
</feature>
<evidence type="ECO:0000256" key="7">
    <source>
        <dbReference type="SAM" id="Phobius"/>
    </source>
</evidence>
<protein>
    <recommendedName>
        <fullName evidence="10">Oligopeptide transporter</fullName>
    </recommendedName>
</protein>
<dbReference type="InterPro" id="IPR004813">
    <property type="entry name" value="OPT"/>
</dbReference>
<feature type="transmembrane region" description="Helical" evidence="7">
    <location>
        <begin position="307"/>
        <end position="334"/>
    </location>
</feature>
<dbReference type="GO" id="GO:0035673">
    <property type="term" value="F:oligopeptide transmembrane transporter activity"/>
    <property type="evidence" value="ECO:0007669"/>
    <property type="project" value="InterPro"/>
</dbReference>
<name>R4XAH5_TAPDE</name>
<evidence type="ECO:0000256" key="4">
    <source>
        <dbReference type="ARBA" id="ARBA00022692"/>
    </source>
</evidence>
<evidence type="ECO:0000256" key="2">
    <source>
        <dbReference type="ARBA" id="ARBA00008807"/>
    </source>
</evidence>
<feature type="transmembrane region" description="Helical" evidence="7">
    <location>
        <begin position="451"/>
        <end position="470"/>
    </location>
</feature>
<evidence type="ECO:0000256" key="5">
    <source>
        <dbReference type="ARBA" id="ARBA00022989"/>
    </source>
</evidence>
<evidence type="ECO:0000313" key="8">
    <source>
        <dbReference type="EMBL" id="CCG82772.1"/>
    </source>
</evidence>
<evidence type="ECO:0000256" key="1">
    <source>
        <dbReference type="ARBA" id="ARBA00004141"/>
    </source>
</evidence>
<feature type="transmembrane region" description="Helical" evidence="7">
    <location>
        <begin position="477"/>
        <end position="495"/>
    </location>
</feature>
<organism evidence="8 9">
    <name type="scientific">Taphrina deformans (strain PYCC 5710 / ATCC 11124 / CBS 356.35 / IMI 108563 / JCM 9778 / NBRC 8474)</name>
    <name type="common">Peach leaf curl fungus</name>
    <name type="synonym">Lalaria deformans</name>
    <dbReference type="NCBI Taxonomy" id="1097556"/>
    <lineage>
        <taxon>Eukaryota</taxon>
        <taxon>Fungi</taxon>
        <taxon>Dikarya</taxon>
        <taxon>Ascomycota</taxon>
        <taxon>Taphrinomycotina</taxon>
        <taxon>Taphrinomycetes</taxon>
        <taxon>Taphrinales</taxon>
        <taxon>Taphrinaceae</taxon>
        <taxon>Taphrina</taxon>
    </lineage>
</organism>
<keyword evidence="3" id="KW-0813">Transport</keyword>
<evidence type="ECO:0000256" key="6">
    <source>
        <dbReference type="ARBA" id="ARBA00023136"/>
    </source>
</evidence>
<dbReference type="Proteomes" id="UP000013776">
    <property type="component" value="Unassembled WGS sequence"/>
</dbReference>
<dbReference type="OrthoDB" id="77405at2759"/>
<keyword evidence="9" id="KW-1185">Reference proteome</keyword>
<feature type="transmembrane region" description="Helical" evidence="7">
    <location>
        <begin position="381"/>
        <end position="401"/>
    </location>
</feature>
<dbReference type="PANTHER" id="PTHR31645">
    <property type="entry name" value="OLIGOPEPTIDE TRANSPORTER YGL114W-RELATED"/>
    <property type="match status" value="1"/>
</dbReference>
<dbReference type="GO" id="GO:0000329">
    <property type="term" value="C:fungal-type vacuole membrane"/>
    <property type="evidence" value="ECO:0007669"/>
    <property type="project" value="TreeGrafter"/>
</dbReference>
<reference evidence="8 9" key="1">
    <citation type="journal article" date="2013" name="MBio">
        <title>Genome sequencing of the plant pathogen Taphrina deformans, the causal agent of peach leaf curl.</title>
        <authorList>
            <person name="Cisse O.H."/>
            <person name="Almeida J.M.G.C.F."/>
            <person name="Fonseca A."/>
            <person name="Kumar A.A."/>
            <person name="Salojaervi J."/>
            <person name="Overmyer K."/>
            <person name="Hauser P.M."/>
            <person name="Pagni M."/>
        </authorList>
    </citation>
    <scope>NUCLEOTIDE SEQUENCE [LARGE SCALE GENOMIC DNA]</scope>
    <source>
        <strain evidence="9">PYCC 5710 / ATCC 11124 / CBS 356.35 / IMI 108563 / JCM 9778 / NBRC 8474</strain>
    </source>
</reference>
<dbReference type="eggNOG" id="ENOG502QUDW">
    <property type="taxonomic scope" value="Eukaryota"/>
</dbReference>
<evidence type="ECO:0000313" key="9">
    <source>
        <dbReference type="Proteomes" id="UP000013776"/>
    </source>
</evidence>
<feature type="transmembrane region" description="Helical" evidence="7">
    <location>
        <begin position="570"/>
        <end position="592"/>
    </location>
</feature>
<dbReference type="VEuPathDB" id="FungiDB:TAPDE_002922"/>
<proteinExistence type="inferred from homology"/>
<dbReference type="InterPro" id="IPR045035">
    <property type="entry name" value="YSL-like"/>
</dbReference>
<evidence type="ECO:0008006" key="10">
    <source>
        <dbReference type="Google" id="ProtNLM"/>
    </source>
</evidence>
<gene>
    <name evidence="8" type="ORF">TAPDE_002922</name>
</gene>
<comment type="caution">
    <text evidence="8">The sequence shown here is derived from an EMBL/GenBank/DDBJ whole genome shotgun (WGS) entry which is preliminary data.</text>
</comment>
<evidence type="ECO:0000256" key="3">
    <source>
        <dbReference type="ARBA" id="ARBA00022448"/>
    </source>
</evidence>
<feature type="transmembrane region" description="Helical" evidence="7">
    <location>
        <begin position="676"/>
        <end position="696"/>
    </location>
</feature>
<dbReference type="EMBL" id="CAHR02000099">
    <property type="protein sequence ID" value="CCG82772.1"/>
    <property type="molecule type" value="Genomic_DNA"/>
</dbReference>
<dbReference type="Pfam" id="PF03169">
    <property type="entry name" value="OPT"/>
    <property type="match status" value="1"/>
</dbReference>
<dbReference type="PANTHER" id="PTHR31645:SF3">
    <property type="entry name" value="OLIGOPEPTIDE TRANSPORTER"/>
    <property type="match status" value="1"/>
</dbReference>
<feature type="transmembrane region" description="Helical" evidence="7">
    <location>
        <begin position="635"/>
        <end position="656"/>
    </location>
</feature>